<feature type="transmembrane region" description="Helical" evidence="1">
    <location>
        <begin position="29"/>
        <end position="49"/>
    </location>
</feature>
<evidence type="ECO:0000313" key="3">
    <source>
        <dbReference type="Proteomes" id="UP000019249"/>
    </source>
</evidence>
<gene>
    <name evidence="2" type="ORF">MFLO_07597</name>
</gene>
<proteinExistence type="predicted"/>
<comment type="caution">
    <text evidence="2">The sequence shown here is derived from an EMBL/GenBank/DDBJ whole genome shotgun (WGS) entry which is preliminary data.</text>
</comment>
<keyword evidence="1" id="KW-0812">Transmembrane</keyword>
<dbReference type="RefSeq" id="WP_051993542.1">
    <property type="nucleotide sequence ID" value="NZ_AODF01000014.1"/>
</dbReference>
<accession>A0ABP3B0E7</accession>
<reference evidence="2 3" key="1">
    <citation type="journal article" date="2014" name="Int. J. Syst. Evol. Microbiol.">
        <title>Listeria floridensis sp. nov., Listeria aquatica sp. nov., Listeria cornellensis sp. nov., Listeria riparia sp. nov. and Listeria grandensis sp. nov., from agricultural and natural environments.</title>
        <authorList>
            <person name="den Bakker H.C."/>
            <person name="Warchocki S."/>
            <person name="Wright E.M."/>
            <person name="Allred A.F."/>
            <person name="Ahlstrom C."/>
            <person name="Manuel C.S."/>
            <person name="Stasiewicz M.J."/>
            <person name="Burrell A."/>
            <person name="Roof S."/>
            <person name="Strawn L."/>
            <person name="Fortes E.D."/>
            <person name="Nightingale K.K."/>
            <person name="Kephart D."/>
            <person name="Wiedmann M."/>
        </authorList>
    </citation>
    <scope>NUCLEOTIDE SEQUENCE [LARGE SCALE GENOMIC DNA]</scope>
    <source>
        <strain evidence="2 3">FSL S10-1187</strain>
    </source>
</reference>
<keyword evidence="1" id="KW-1133">Transmembrane helix</keyword>
<dbReference type="Proteomes" id="UP000019249">
    <property type="component" value="Unassembled WGS sequence"/>
</dbReference>
<dbReference type="EMBL" id="AODF01000014">
    <property type="protein sequence ID" value="EUJ32033.1"/>
    <property type="molecule type" value="Genomic_DNA"/>
</dbReference>
<evidence type="ECO:0000256" key="1">
    <source>
        <dbReference type="SAM" id="Phobius"/>
    </source>
</evidence>
<feature type="transmembrane region" description="Helical" evidence="1">
    <location>
        <begin position="169"/>
        <end position="199"/>
    </location>
</feature>
<evidence type="ECO:0000313" key="2">
    <source>
        <dbReference type="EMBL" id="EUJ32033.1"/>
    </source>
</evidence>
<sequence length="211" mass="23931">MKKQSFPTLYFPNLFNPYKIFSGRKNLSWPKLIFCFILLNALLLIPVTLHQAKQTSFDLNQVFPEAGTLINDKLVGALSGSELKDGELVQAKQQSFQDQNNLSGVLVSERQIAETQNVIAFNQTEIVLQNEHYHFNIRYPAGVEMKDLSSVEAVQDFTAEAFFKAYQPIIFLTMVLILGSLTLVSTLLLTVFSAGVLLLTKKKRVFKDRYF</sequence>
<name>A0ABP3B0E7_9LIST</name>
<keyword evidence="3" id="KW-1185">Reference proteome</keyword>
<protein>
    <submittedName>
        <fullName evidence="2">Maltodextrose utilization protein MalA</fullName>
    </submittedName>
</protein>
<organism evidence="2 3">
    <name type="scientific">Listeria floridensis FSL S10-1187</name>
    <dbReference type="NCBI Taxonomy" id="1265817"/>
    <lineage>
        <taxon>Bacteria</taxon>
        <taxon>Bacillati</taxon>
        <taxon>Bacillota</taxon>
        <taxon>Bacilli</taxon>
        <taxon>Bacillales</taxon>
        <taxon>Listeriaceae</taxon>
        <taxon>Listeria</taxon>
    </lineage>
</organism>
<keyword evidence="1" id="KW-0472">Membrane</keyword>